<protein>
    <submittedName>
        <fullName evidence="1">Uncharacterized protein</fullName>
    </submittedName>
</protein>
<evidence type="ECO:0000313" key="1">
    <source>
        <dbReference type="EMBL" id="GIY91685.1"/>
    </source>
</evidence>
<sequence>MFTKLKNSLSFLKVDDANNSSQFHDVVNTKCRTFNYRMPPFIISKPKQIIVGLPKLYAISLSAFLIEPIPKNVITHTAHRINPAAQFLVLEAITGKGFYCIHHQKQS</sequence>
<keyword evidence="2" id="KW-1185">Reference proteome</keyword>
<organism evidence="1 2">
    <name type="scientific">Caerostris extrusa</name>
    <name type="common">Bark spider</name>
    <name type="synonym">Caerostris bankana</name>
    <dbReference type="NCBI Taxonomy" id="172846"/>
    <lineage>
        <taxon>Eukaryota</taxon>
        <taxon>Metazoa</taxon>
        <taxon>Ecdysozoa</taxon>
        <taxon>Arthropoda</taxon>
        <taxon>Chelicerata</taxon>
        <taxon>Arachnida</taxon>
        <taxon>Araneae</taxon>
        <taxon>Araneomorphae</taxon>
        <taxon>Entelegynae</taxon>
        <taxon>Araneoidea</taxon>
        <taxon>Araneidae</taxon>
        <taxon>Caerostris</taxon>
    </lineage>
</organism>
<dbReference type="Proteomes" id="UP001054945">
    <property type="component" value="Unassembled WGS sequence"/>
</dbReference>
<evidence type="ECO:0000313" key="2">
    <source>
        <dbReference type="Proteomes" id="UP001054945"/>
    </source>
</evidence>
<accession>A0AAV4XBX2</accession>
<dbReference type="EMBL" id="BPLR01017443">
    <property type="protein sequence ID" value="GIY91685.1"/>
    <property type="molecule type" value="Genomic_DNA"/>
</dbReference>
<dbReference type="AlphaFoldDB" id="A0AAV4XBX2"/>
<proteinExistence type="predicted"/>
<name>A0AAV4XBX2_CAEEX</name>
<comment type="caution">
    <text evidence="1">The sequence shown here is derived from an EMBL/GenBank/DDBJ whole genome shotgun (WGS) entry which is preliminary data.</text>
</comment>
<reference evidence="1 2" key="1">
    <citation type="submission" date="2021-06" db="EMBL/GenBank/DDBJ databases">
        <title>Caerostris extrusa draft genome.</title>
        <authorList>
            <person name="Kono N."/>
            <person name="Arakawa K."/>
        </authorList>
    </citation>
    <scope>NUCLEOTIDE SEQUENCE [LARGE SCALE GENOMIC DNA]</scope>
</reference>
<gene>
    <name evidence="1" type="ORF">CEXT_620361</name>
</gene>